<feature type="transmembrane region" description="Helical" evidence="1">
    <location>
        <begin position="76"/>
        <end position="102"/>
    </location>
</feature>
<proteinExistence type="predicted"/>
<organism evidence="2 3">
    <name type="scientific">Blepharisma stoltei</name>
    <dbReference type="NCBI Taxonomy" id="1481888"/>
    <lineage>
        <taxon>Eukaryota</taxon>
        <taxon>Sar</taxon>
        <taxon>Alveolata</taxon>
        <taxon>Ciliophora</taxon>
        <taxon>Postciliodesmatophora</taxon>
        <taxon>Heterotrichea</taxon>
        <taxon>Heterotrichida</taxon>
        <taxon>Blepharismidae</taxon>
        <taxon>Blepharisma</taxon>
    </lineage>
</organism>
<name>A0AAU9JXW2_9CILI</name>
<dbReference type="EMBL" id="CAJZBQ010000048">
    <property type="protein sequence ID" value="CAG9329734.1"/>
    <property type="molecule type" value="Genomic_DNA"/>
</dbReference>
<dbReference type="SUPFAM" id="SSF48097">
    <property type="entry name" value="Regulator of G-protein signaling, RGS"/>
    <property type="match status" value="1"/>
</dbReference>
<gene>
    <name evidence="2" type="ORF">BSTOLATCC_MIC49354</name>
</gene>
<evidence type="ECO:0008006" key="4">
    <source>
        <dbReference type="Google" id="ProtNLM"/>
    </source>
</evidence>
<dbReference type="InterPro" id="IPR036305">
    <property type="entry name" value="RGS_sf"/>
</dbReference>
<evidence type="ECO:0000313" key="3">
    <source>
        <dbReference type="Proteomes" id="UP001162131"/>
    </source>
</evidence>
<dbReference type="Proteomes" id="UP001162131">
    <property type="component" value="Unassembled WGS sequence"/>
</dbReference>
<comment type="caution">
    <text evidence="2">The sequence shown here is derived from an EMBL/GenBank/DDBJ whole genome shotgun (WGS) entry which is preliminary data.</text>
</comment>
<feature type="transmembrane region" description="Helical" evidence="1">
    <location>
        <begin position="46"/>
        <end position="70"/>
    </location>
</feature>
<keyword evidence="3" id="KW-1185">Reference proteome</keyword>
<feature type="transmembrane region" description="Helical" evidence="1">
    <location>
        <begin position="209"/>
        <end position="226"/>
    </location>
</feature>
<evidence type="ECO:0000313" key="2">
    <source>
        <dbReference type="EMBL" id="CAG9329734.1"/>
    </source>
</evidence>
<keyword evidence="1" id="KW-0472">Membrane</keyword>
<protein>
    <recommendedName>
        <fullName evidence="4">RGS domain-containing protein</fullName>
    </recommendedName>
</protein>
<feature type="transmembrane region" description="Helical" evidence="1">
    <location>
        <begin position="178"/>
        <end position="197"/>
    </location>
</feature>
<feature type="transmembrane region" description="Helical" evidence="1">
    <location>
        <begin position="232"/>
        <end position="251"/>
    </location>
</feature>
<accession>A0AAU9JXW2</accession>
<keyword evidence="1" id="KW-0812">Transmembrane</keyword>
<sequence>MWNQTLIIEIIWPTTFALLTIIFLWSGIYVHKNREYHELFAKSPGILIITIVLNYVNTITAMSFGFLTFFNEENSIFIVLPILVIYSFARHALYISIILKIYRLELIKEIRSGSFLLYKAFLKKKDRITAWWNIKVLVLYSTIVSSTFISVLALKYAFNYTGNLNSTNKRDIDLSYDFIWLIDVVLEEIGFSIYYCRIRNVKNVGLIKTELMLYLAIWSFGIIAPFCPDETFHLYAVPARNLSTLFVIIFVTRKQSKTNIIIPVPRLIDSRLILENYSVYESFQSFVAKSKNKNWKHFLDILVAINVYKYDPCIERAENVHKIFNKIQDVLPEFFIKKIKSEWGSNRSVIEIDADFFSEIEEYIYHQFDIAVYPDFCRSDEYLDLSQEMHEII</sequence>
<feature type="transmembrane region" description="Helical" evidence="1">
    <location>
        <begin position="6"/>
        <end position="25"/>
    </location>
</feature>
<keyword evidence="1" id="KW-1133">Transmembrane helix</keyword>
<evidence type="ECO:0000256" key="1">
    <source>
        <dbReference type="SAM" id="Phobius"/>
    </source>
</evidence>
<dbReference type="AlphaFoldDB" id="A0AAU9JXW2"/>
<reference evidence="2" key="1">
    <citation type="submission" date="2021-09" db="EMBL/GenBank/DDBJ databases">
        <authorList>
            <consortium name="AG Swart"/>
            <person name="Singh M."/>
            <person name="Singh A."/>
            <person name="Seah K."/>
            <person name="Emmerich C."/>
        </authorList>
    </citation>
    <scope>NUCLEOTIDE SEQUENCE</scope>
    <source>
        <strain evidence="2">ATCC30299</strain>
    </source>
</reference>
<feature type="transmembrane region" description="Helical" evidence="1">
    <location>
        <begin position="137"/>
        <end position="158"/>
    </location>
</feature>